<evidence type="ECO:0000313" key="1">
    <source>
        <dbReference type="EMBL" id="KAK8114700.1"/>
    </source>
</evidence>
<sequence>MRDADRPRKSRATSQKQYALACELMQDDSDSCYADDEYCSDDELLIFSSSSESSIEQGDDSCEVGHETNRLNIIEDYFNDPMPSSQGAGNTPQEDDPPVMKLTLVGQFGVQRLPSNSPKDGYVADKDYLSLILDESIALRNGYLVEHNDNEWESDDWASASASSADMWKFEFETTEEGEYTAVNVC</sequence>
<dbReference type="AlphaFoldDB" id="A0AAW0QWE0"/>
<comment type="caution">
    <text evidence="1">The sequence shown here is derived from an EMBL/GenBank/DDBJ whole genome shotgun (WGS) entry which is preliminary data.</text>
</comment>
<accession>A0AAW0QWE0</accession>
<keyword evidence="2" id="KW-1185">Reference proteome</keyword>
<reference evidence="1 2" key="1">
    <citation type="submission" date="2023-01" db="EMBL/GenBank/DDBJ databases">
        <title>Analysis of 21 Apiospora genomes using comparative genomics revels a genus with tremendous synthesis potential of carbohydrate active enzymes and secondary metabolites.</title>
        <authorList>
            <person name="Sorensen T."/>
        </authorList>
    </citation>
    <scope>NUCLEOTIDE SEQUENCE [LARGE SCALE GENOMIC DNA]</scope>
    <source>
        <strain evidence="1 2">CBS 117206</strain>
    </source>
</reference>
<evidence type="ECO:0000313" key="2">
    <source>
        <dbReference type="Proteomes" id="UP001392437"/>
    </source>
</evidence>
<dbReference type="Proteomes" id="UP001392437">
    <property type="component" value="Unassembled WGS sequence"/>
</dbReference>
<organism evidence="1 2">
    <name type="scientific">Apiospora kogelbergensis</name>
    <dbReference type="NCBI Taxonomy" id="1337665"/>
    <lineage>
        <taxon>Eukaryota</taxon>
        <taxon>Fungi</taxon>
        <taxon>Dikarya</taxon>
        <taxon>Ascomycota</taxon>
        <taxon>Pezizomycotina</taxon>
        <taxon>Sordariomycetes</taxon>
        <taxon>Xylariomycetidae</taxon>
        <taxon>Amphisphaeriales</taxon>
        <taxon>Apiosporaceae</taxon>
        <taxon>Apiospora</taxon>
    </lineage>
</organism>
<dbReference type="EMBL" id="JAQQWP010000006">
    <property type="protein sequence ID" value="KAK8114700.1"/>
    <property type="molecule type" value="Genomic_DNA"/>
</dbReference>
<proteinExistence type="predicted"/>
<gene>
    <name evidence="1" type="ORF">PG999_006769</name>
</gene>
<protein>
    <submittedName>
        <fullName evidence="1">Uncharacterized protein</fullName>
    </submittedName>
</protein>
<name>A0AAW0QWE0_9PEZI</name>